<dbReference type="PANTHER" id="PTHR22255:SF4">
    <property type="entry name" value="CATION-INDEPENDENT MANNOSE-6-PHOSPHATE RECEPTOR"/>
    <property type="match status" value="1"/>
</dbReference>
<organism evidence="5">
    <name type="scientific">Lepeophtheirus salmonis</name>
    <name type="common">Salmon louse</name>
    <name type="synonym">Caligus salmonis</name>
    <dbReference type="NCBI Taxonomy" id="72036"/>
    <lineage>
        <taxon>Eukaryota</taxon>
        <taxon>Metazoa</taxon>
        <taxon>Ecdysozoa</taxon>
        <taxon>Arthropoda</taxon>
        <taxon>Crustacea</taxon>
        <taxon>Multicrustacea</taxon>
        <taxon>Hexanauplia</taxon>
        <taxon>Copepoda</taxon>
        <taxon>Siphonostomatoida</taxon>
        <taxon>Caligidae</taxon>
        <taxon>Lepeophtheirus</taxon>
    </lineage>
</organism>
<dbReference type="Pfam" id="PF23070">
    <property type="entry name" value="DUF7043"/>
    <property type="match status" value="1"/>
</dbReference>
<dbReference type="Pfam" id="PF23071">
    <property type="entry name" value="DUF7044"/>
    <property type="match status" value="1"/>
</dbReference>
<dbReference type="InterPro" id="IPR055471">
    <property type="entry name" value="DUF7043"/>
</dbReference>
<dbReference type="OrthoDB" id="6380161at2759"/>
<feature type="domain" description="DUF7044" evidence="3">
    <location>
        <begin position="42"/>
        <end position="138"/>
    </location>
</feature>
<protein>
    <submittedName>
        <fullName evidence="5">Putative LOC100743428 [Bombus impatiens]</fullName>
    </submittedName>
</protein>
<feature type="domain" description="DUF7042" evidence="1">
    <location>
        <begin position="163"/>
        <end position="294"/>
    </location>
</feature>
<dbReference type="Pfam" id="PF23073">
    <property type="entry name" value="DUF7045"/>
    <property type="match status" value="1"/>
</dbReference>
<feature type="domain" description="DUF7045" evidence="4">
    <location>
        <begin position="426"/>
        <end position="529"/>
    </location>
</feature>
<feature type="non-terminal residue" evidence="5">
    <location>
        <position position="1"/>
    </location>
</feature>
<evidence type="ECO:0000259" key="1">
    <source>
        <dbReference type="Pfam" id="PF23069"/>
    </source>
</evidence>
<accession>A0A0K2U0B9</accession>
<dbReference type="PANTHER" id="PTHR22255">
    <property type="entry name" value="LP06548P"/>
    <property type="match status" value="1"/>
</dbReference>
<dbReference type="InterPro" id="IPR055470">
    <property type="entry name" value="DUF7042"/>
</dbReference>
<dbReference type="InterPro" id="IPR055472">
    <property type="entry name" value="DUF7044"/>
</dbReference>
<sequence>LASDERPIMNRVIPSFQIRIPSQLLIALLLGFDHCFNGVTGSCYFPAAFQGEYMTQASSSQRHFTYSNLSINYNSIPVWGFCHRRLGNNVILMDDAGGIRCYKCFQLVLRSSNILTVLSSVMNKCYTSEDRAVKDCPRDGLDSAKEVILYRTKGIMGEPGANPTYCPINGAFTFTYTIHDGTKDALKCSSQTSEVSDCPYGFGLHFQFKRCSFGDMEFSFHCLGDWDSGQRSGERYIALMDIQATSKDVIESRPRYRCALYKKNEESGEISLALSADSSCSSQLISSEKGYETLLLSPQTKPAQIVNQGQQQACFPSFAQGKWEYLEIKGESVLLKDQREFKTYSGQCTRRSEQHIEKYIIFARTHCGEETYKCLWLKNRGDNALEFKLGSYSSKNPVEELCDDESFVDETWRTQGRLSVTDPTPYPIIGEYTGVIPDTDGLCAKLYSDCNNPEIMFYTIFNCFNRSEIFEEREYSCLGQWTDEDDGLIYTYTRRKDMIGFECFVAVMSPRSGDIFLREASHNCERGQTPKRNGMKLTQVSKCYGRFRKKPFHPSTSISTEPTYETNSIDRLLASGGDSRWSTSSVGLPLILVWIYVMF</sequence>
<evidence type="ECO:0000313" key="5">
    <source>
        <dbReference type="EMBL" id="CDW31367.1"/>
    </source>
</evidence>
<reference evidence="5" key="1">
    <citation type="submission" date="2014-05" db="EMBL/GenBank/DDBJ databases">
        <authorList>
            <person name="Chronopoulou M."/>
        </authorList>
    </citation>
    <scope>NUCLEOTIDE SEQUENCE</scope>
    <source>
        <tissue evidence="5">Whole organism</tissue>
    </source>
</reference>
<feature type="non-terminal residue" evidence="5">
    <location>
        <position position="599"/>
    </location>
</feature>
<proteinExistence type="predicted"/>
<dbReference type="EMBL" id="HACA01014006">
    <property type="protein sequence ID" value="CDW31367.1"/>
    <property type="molecule type" value="Transcribed_RNA"/>
</dbReference>
<name>A0A0K2U0B9_LEPSM</name>
<dbReference type="AlphaFoldDB" id="A0A0K2U0B9"/>
<feature type="domain" description="DUF7043" evidence="2">
    <location>
        <begin position="312"/>
        <end position="414"/>
    </location>
</feature>
<dbReference type="InterPro" id="IPR055473">
    <property type="entry name" value="DUF7045"/>
</dbReference>
<evidence type="ECO:0000259" key="4">
    <source>
        <dbReference type="Pfam" id="PF23073"/>
    </source>
</evidence>
<dbReference type="Pfam" id="PF23069">
    <property type="entry name" value="DUF7042"/>
    <property type="match status" value="1"/>
</dbReference>
<evidence type="ECO:0000259" key="2">
    <source>
        <dbReference type="Pfam" id="PF23070"/>
    </source>
</evidence>
<evidence type="ECO:0000259" key="3">
    <source>
        <dbReference type="Pfam" id="PF23071"/>
    </source>
</evidence>